<organism evidence="2 4">
    <name type="scientific">Lotharella oceanica</name>
    <dbReference type="NCBI Taxonomy" id="641309"/>
    <lineage>
        <taxon>Eukaryota</taxon>
        <taxon>Sar</taxon>
        <taxon>Rhizaria</taxon>
        <taxon>Cercozoa</taxon>
        <taxon>Chlorarachniophyceae</taxon>
        <taxon>Lotharella</taxon>
    </lineage>
</organism>
<evidence type="ECO:0000313" key="3">
    <source>
        <dbReference type="EMBL" id="CAD9775480.1"/>
    </source>
</evidence>
<name>A0A060DFN2_9EUKA</name>
<evidence type="ECO:0000256" key="1">
    <source>
        <dbReference type="SAM" id="Phobius"/>
    </source>
</evidence>
<sequence>MLRKRNLTWVYNKFKNDKFVIKKCYNIKFSKKFIEKIYIENNFFCKNKINRFYNFSKKFHFYTNTDIKNTQKYYFFVYNGLILKKIFLYLNIFLFNHIQIRQLLNLII</sequence>
<evidence type="ECO:0000313" key="2">
    <source>
        <dbReference type="EMBL" id="AIB09638.1"/>
    </source>
</evidence>
<dbReference type="Proteomes" id="UP000243670">
    <property type="component" value="Nucleomorph 1"/>
</dbReference>
<reference evidence="2 4" key="1">
    <citation type="journal article" date="2014" name="BMC Genomics">
        <title>Nucleomorph and plastid genome sequences of the chlorarachniophyte Lotharella oceanica: convergent reductive evolution and frequent recombination in nucleomorph-bearing algae.</title>
        <authorList>
            <person name="Tanifuji G."/>
            <person name="Onodera N.T."/>
            <person name="Brown M.W."/>
            <person name="Curtis B.A."/>
            <person name="Roger A.J."/>
            <person name="Ka-Shu Wong G."/>
            <person name="Melkonian M."/>
            <person name="Archibald J.M."/>
        </authorList>
    </citation>
    <scope>NUCLEOTIDE SEQUENCE [LARGE SCALE GENOMIC DNA]</scope>
    <source>
        <strain evidence="2 4">CCMP622</strain>
    </source>
</reference>
<evidence type="ECO:0000313" key="4">
    <source>
        <dbReference type="Proteomes" id="UP000243670"/>
    </source>
</evidence>
<dbReference type="EMBL" id="CP006627">
    <property type="protein sequence ID" value="AIB09638.1"/>
    <property type="molecule type" value="Genomic_DNA"/>
</dbReference>
<keyword evidence="1" id="KW-1133">Transmembrane helix</keyword>
<keyword evidence="1" id="KW-0812">Transmembrane</keyword>
<dbReference type="AlphaFoldDB" id="A0A060DFN2"/>
<accession>A0A060DFN2</accession>
<geneLocation type="nucleomorph" evidence="2"/>
<feature type="transmembrane region" description="Helical" evidence="1">
    <location>
        <begin position="73"/>
        <end position="95"/>
    </location>
</feature>
<reference evidence="3" key="2">
    <citation type="submission" date="2021-01" db="EMBL/GenBank/DDBJ databases">
        <authorList>
            <person name="Corre E."/>
            <person name="Pelletier E."/>
            <person name="Niang G."/>
            <person name="Scheremetjew M."/>
            <person name="Finn R."/>
            <person name="Kale V."/>
            <person name="Holt S."/>
            <person name="Cochrane G."/>
            <person name="Meng A."/>
            <person name="Brown T."/>
            <person name="Cohen L."/>
        </authorList>
    </citation>
    <scope>NUCLEOTIDE SEQUENCE</scope>
    <source>
        <strain evidence="3">CCMP622</strain>
    </source>
</reference>
<protein>
    <submittedName>
        <fullName evidence="2">Uncharacterized protein</fullName>
    </submittedName>
</protein>
<dbReference type="EMBL" id="HBHP01031591">
    <property type="protein sequence ID" value="CAD9775480.1"/>
    <property type="molecule type" value="Transcribed_RNA"/>
</dbReference>
<keyword evidence="1" id="KW-0472">Membrane</keyword>
<keyword evidence="2" id="KW-0542">Nucleomorph</keyword>
<proteinExistence type="predicted"/>
<gene>
    <name evidence="3" type="ORF">LSP00402_LOCUS19477</name>
    <name evidence="2" type="ORF">M951_chr1159</name>
</gene>